<feature type="binding site" evidence="2">
    <location>
        <position position="178"/>
    </location>
    <ligand>
        <name>Fe cation</name>
        <dbReference type="ChEBI" id="CHEBI:24875"/>
        <label>2</label>
    </ligand>
</feature>
<accession>K9GP51</accession>
<dbReference type="GO" id="GO:0004113">
    <property type="term" value="F:2',3'-cyclic-nucleotide 3'-phosphodiesterase activity"/>
    <property type="evidence" value="ECO:0007669"/>
    <property type="project" value="TreeGrafter"/>
</dbReference>
<dbReference type="InterPro" id="IPR005235">
    <property type="entry name" value="YmdB-like"/>
</dbReference>
<evidence type="ECO:0000256" key="2">
    <source>
        <dbReference type="PIRSR" id="PIRSR004789-51"/>
    </source>
</evidence>
<dbReference type="PANTHER" id="PTHR36303">
    <property type="entry name" value="2',3'-CYCLIC-NUCLEOTIDE 2'-PHOSPHODIESTERASE"/>
    <property type="match status" value="1"/>
</dbReference>
<dbReference type="AlphaFoldDB" id="K9GP51"/>
<dbReference type="OrthoDB" id="9801109at2"/>
<dbReference type="EMBL" id="ANHY01000030">
    <property type="protein sequence ID" value="EKV26494.1"/>
    <property type="molecule type" value="Genomic_DNA"/>
</dbReference>
<dbReference type="PATRIC" id="fig|1238182.3.peg.4337"/>
<dbReference type="SUPFAM" id="SSF56300">
    <property type="entry name" value="Metallo-dependent phosphatases"/>
    <property type="match status" value="1"/>
</dbReference>
<name>K9GP51_9PROT</name>
<evidence type="ECO:0000313" key="3">
    <source>
        <dbReference type="EMBL" id="EKV26494.1"/>
    </source>
</evidence>
<dbReference type="Gene3D" id="3.60.21.10">
    <property type="match status" value="1"/>
</dbReference>
<evidence type="ECO:0000256" key="1">
    <source>
        <dbReference type="PIRSR" id="PIRSR004789-50"/>
    </source>
</evidence>
<dbReference type="NCBIfam" id="TIGR00282">
    <property type="entry name" value="TIGR00282 family metallophosphoesterase"/>
    <property type="match status" value="1"/>
</dbReference>
<dbReference type="STRING" id="1238182.C882_2786"/>
<dbReference type="GO" id="GO:0046872">
    <property type="term" value="F:metal ion binding"/>
    <property type="evidence" value="ECO:0007669"/>
    <property type="project" value="UniProtKB-KW"/>
</dbReference>
<gene>
    <name evidence="3" type="ORF">C882_2786</name>
</gene>
<organism evidence="3 4">
    <name type="scientific">Caenispirillum salinarum AK4</name>
    <dbReference type="NCBI Taxonomy" id="1238182"/>
    <lineage>
        <taxon>Bacteria</taxon>
        <taxon>Pseudomonadati</taxon>
        <taxon>Pseudomonadota</taxon>
        <taxon>Alphaproteobacteria</taxon>
        <taxon>Rhodospirillales</taxon>
        <taxon>Novispirillaceae</taxon>
        <taxon>Caenispirillum</taxon>
    </lineage>
</organism>
<sequence length="271" mass="29259">MRLLYLGDVVGRSGRDAVQECVPKLRQDLKLDAVIVNGENAAHGFGLNVRITQDLLEAGVDVITLGNHAWDQREMLSYIDKQPRLVRPANYPQGTPGRGACIHTTERGKKLLVVQVMGRLFMDPLDDPFAALQQEFARFRLGATVDAILVDVHAEATSEKCAVGHFCDGRASLVVGSHTHIPTADHAILPGGTAYQTDAGMCGDYDSVIGMKKDGAVSKLVRKIPGERLAPAEGPATVCGVFVETDDRSGLARRVEPLRLGGRLSQMIPEV</sequence>
<protein>
    <recommendedName>
        <fullName evidence="5">Phosphoesterase</fullName>
    </recommendedName>
</protein>
<feature type="binding site" evidence="2">
    <location>
        <position position="8"/>
    </location>
    <ligand>
        <name>Fe cation</name>
        <dbReference type="ChEBI" id="CHEBI:24875"/>
        <label>1</label>
    </ligand>
</feature>
<dbReference type="RefSeq" id="WP_009542777.1">
    <property type="nucleotide sequence ID" value="NZ_ANHY01000030.1"/>
</dbReference>
<dbReference type="CDD" id="cd07382">
    <property type="entry name" value="MPP_DR1281"/>
    <property type="match status" value="1"/>
</dbReference>
<feature type="binding site" evidence="2">
    <location>
        <position position="180"/>
    </location>
    <ligand>
        <name>Fe cation</name>
        <dbReference type="ChEBI" id="CHEBI:24875"/>
        <label>1</label>
    </ligand>
</feature>
<proteinExistence type="predicted"/>
<feature type="binding site" evidence="2">
    <location>
        <position position="40"/>
    </location>
    <ligand>
        <name>Fe cation</name>
        <dbReference type="ChEBI" id="CHEBI:24875"/>
        <label>1</label>
    </ligand>
</feature>
<keyword evidence="4" id="KW-1185">Reference proteome</keyword>
<dbReference type="InterPro" id="IPR029052">
    <property type="entry name" value="Metallo-depent_PP-like"/>
</dbReference>
<keyword evidence="2" id="KW-0479">Metal-binding</keyword>
<comment type="caution">
    <text evidence="3">The sequence shown here is derived from an EMBL/GenBank/DDBJ whole genome shotgun (WGS) entry which is preliminary data.</text>
</comment>
<feature type="active site" description="Proton donor" evidence="1">
    <location>
        <position position="68"/>
    </location>
</feature>
<dbReference type="PANTHER" id="PTHR36303:SF1">
    <property type="entry name" value="2',3'-CYCLIC-NUCLEOTIDE 2'-PHOSPHODIESTERASE"/>
    <property type="match status" value="1"/>
</dbReference>
<feature type="binding site" evidence="2">
    <location>
        <position position="39"/>
    </location>
    <ligand>
        <name>Fe cation</name>
        <dbReference type="ChEBI" id="CHEBI:24875"/>
        <label>2</label>
    </ligand>
</feature>
<feature type="binding site" evidence="2">
    <location>
        <position position="39"/>
    </location>
    <ligand>
        <name>Fe cation</name>
        <dbReference type="ChEBI" id="CHEBI:24875"/>
        <label>1</label>
    </ligand>
</feature>
<evidence type="ECO:0008006" key="5">
    <source>
        <dbReference type="Google" id="ProtNLM"/>
    </source>
</evidence>
<evidence type="ECO:0000313" key="4">
    <source>
        <dbReference type="Proteomes" id="UP000009881"/>
    </source>
</evidence>
<feature type="binding site" evidence="2">
    <location>
        <position position="153"/>
    </location>
    <ligand>
        <name>Fe cation</name>
        <dbReference type="ChEBI" id="CHEBI:24875"/>
        <label>2</label>
    </ligand>
</feature>
<reference evidence="3 4" key="1">
    <citation type="journal article" date="2013" name="Genome Announc.">
        <title>Draft Genome Sequence of an Alphaproteobacterium, Caenispirillum salinarum AK4(T), Isolated from a Solar Saltern.</title>
        <authorList>
            <person name="Khatri I."/>
            <person name="Singh A."/>
            <person name="Korpole S."/>
            <person name="Pinnaka A.K."/>
            <person name="Subramanian S."/>
        </authorList>
    </citation>
    <scope>NUCLEOTIDE SEQUENCE [LARGE SCALE GENOMIC DNA]</scope>
    <source>
        <strain evidence="3 4">AK4</strain>
    </source>
</reference>
<dbReference type="PIRSF" id="PIRSF004789">
    <property type="entry name" value="DR1281"/>
    <property type="match status" value="1"/>
</dbReference>
<dbReference type="eggNOG" id="COG1692">
    <property type="taxonomic scope" value="Bacteria"/>
</dbReference>
<dbReference type="Pfam" id="PF13277">
    <property type="entry name" value="YmdB"/>
    <property type="match status" value="1"/>
</dbReference>
<feature type="binding site" evidence="2">
    <location>
        <position position="67"/>
    </location>
    <ligand>
        <name>Fe cation</name>
        <dbReference type="ChEBI" id="CHEBI:24875"/>
        <label>2</label>
    </ligand>
</feature>
<dbReference type="Proteomes" id="UP000009881">
    <property type="component" value="Unassembled WGS sequence"/>
</dbReference>